<dbReference type="Gene3D" id="2.70.70.10">
    <property type="entry name" value="Glucose Permease (Domain IIA)"/>
    <property type="match status" value="1"/>
</dbReference>
<feature type="chain" id="PRO_5039083141" evidence="1">
    <location>
        <begin position="27"/>
        <end position="452"/>
    </location>
</feature>
<keyword evidence="4" id="KW-1185">Reference proteome</keyword>
<reference evidence="3 4" key="1">
    <citation type="submission" date="2020-01" db="EMBL/GenBank/DDBJ databases">
        <title>Anaeroalcalibacter tamaniensis gen. nov., sp. nov., moderately halophilic strictly anaerobic fermenter bacterium from mud volcano of Taman peninsula.</title>
        <authorList>
            <person name="Frolova A."/>
            <person name="Merkel A.Y."/>
            <person name="Slobodkin A.I."/>
        </authorList>
    </citation>
    <scope>NUCLEOTIDE SEQUENCE [LARGE SCALE GENOMIC DNA]</scope>
    <source>
        <strain evidence="3 4">F-3ap</strain>
    </source>
</reference>
<feature type="signal peptide" evidence="1">
    <location>
        <begin position="1"/>
        <end position="26"/>
    </location>
</feature>
<dbReference type="Pfam" id="PF01551">
    <property type="entry name" value="Peptidase_M23"/>
    <property type="match status" value="1"/>
</dbReference>
<dbReference type="AlphaFoldDB" id="A0A7X5HWK4"/>
<protein>
    <submittedName>
        <fullName evidence="3">M23 family metallopeptidase</fullName>
    </submittedName>
</protein>
<accession>A0A7X5HWK4</accession>
<dbReference type="InterPro" id="IPR011055">
    <property type="entry name" value="Dup_hybrid_motif"/>
</dbReference>
<evidence type="ECO:0000313" key="3">
    <source>
        <dbReference type="EMBL" id="NDL67995.1"/>
    </source>
</evidence>
<dbReference type="InterPro" id="IPR016047">
    <property type="entry name" value="M23ase_b-sheet_dom"/>
</dbReference>
<proteinExistence type="predicted"/>
<sequence>MLLRFLVGLWATLSLCTACISTSTGSGEPVQTSPEEWPSGSIHVLSGFEPLASFRLNGEEFSPRTSIAWRPSVFPTWGPLLLHKDFLLESVHSLETLQVHAPGGVLAFEQSTLPGAAASLKILEPGTGALREMAVDAGNLPLPEEEGLYLYLLTLRFDPETHPYYSSATYAFELLVDFPMSLDLPLQACQPGDLLPLRVAGGRNLLNLDSGTLPTLTVESGPFAGPLPLLSLEDGHVGFLPLDYDAVPGTYALDIRVVSGNESLDLEWTLEILPKDFPVQQLNIDPAALSLREEESAAEDRLALAEAFARTSPEALWTGPFLQPVSGRISTEYGMRRSVNDNVTAYRHRGIDIAAPQGTPILASNGGTVVLARPLNITGETVILDHGMGIHTLYAHLHAVHVQPGEVVAKGQLLGEVGSTGFSTGPHLHFETTYRGEPMNPWNFFRQDPLLP</sequence>
<dbReference type="CDD" id="cd12797">
    <property type="entry name" value="M23_peptidase"/>
    <property type="match status" value="1"/>
</dbReference>
<dbReference type="InterPro" id="IPR050570">
    <property type="entry name" value="Cell_wall_metabolism_enzyme"/>
</dbReference>
<dbReference type="GO" id="GO:0004222">
    <property type="term" value="F:metalloendopeptidase activity"/>
    <property type="evidence" value="ECO:0007669"/>
    <property type="project" value="TreeGrafter"/>
</dbReference>
<evidence type="ECO:0000256" key="1">
    <source>
        <dbReference type="SAM" id="SignalP"/>
    </source>
</evidence>
<dbReference type="SUPFAM" id="SSF51261">
    <property type="entry name" value="Duplicated hybrid motif"/>
    <property type="match status" value="1"/>
</dbReference>
<evidence type="ECO:0000313" key="4">
    <source>
        <dbReference type="Proteomes" id="UP000461585"/>
    </source>
</evidence>
<dbReference type="Proteomes" id="UP000461585">
    <property type="component" value="Unassembled WGS sequence"/>
</dbReference>
<dbReference type="PANTHER" id="PTHR21666:SF270">
    <property type="entry name" value="MUREIN HYDROLASE ACTIVATOR ENVC"/>
    <property type="match status" value="1"/>
</dbReference>
<dbReference type="RefSeq" id="WP_162370720.1">
    <property type="nucleotide sequence ID" value="NZ_JAAEEH010000025.1"/>
</dbReference>
<gene>
    <name evidence="3" type="ORF">GXN74_09615</name>
</gene>
<keyword evidence="1" id="KW-0732">Signal</keyword>
<comment type="caution">
    <text evidence="3">The sequence shown here is derived from an EMBL/GenBank/DDBJ whole genome shotgun (WGS) entry which is preliminary data.</text>
</comment>
<name>A0A7X5HWK4_9FIRM</name>
<dbReference type="EMBL" id="JAAEEH010000025">
    <property type="protein sequence ID" value="NDL67995.1"/>
    <property type="molecule type" value="Genomic_DNA"/>
</dbReference>
<evidence type="ECO:0000259" key="2">
    <source>
        <dbReference type="Pfam" id="PF01551"/>
    </source>
</evidence>
<feature type="domain" description="M23ase beta-sheet core" evidence="2">
    <location>
        <begin position="347"/>
        <end position="441"/>
    </location>
</feature>
<dbReference type="PANTHER" id="PTHR21666">
    <property type="entry name" value="PEPTIDASE-RELATED"/>
    <property type="match status" value="1"/>
</dbReference>
<organism evidence="3 4">
    <name type="scientific">Anaerotalea alkaliphila</name>
    <dbReference type="NCBI Taxonomy" id="2662126"/>
    <lineage>
        <taxon>Bacteria</taxon>
        <taxon>Bacillati</taxon>
        <taxon>Bacillota</taxon>
        <taxon>Clostridia</taxon>
        <taxon>Eubacteriales</taxon>
        <taxon>Anaerotalea</taxon>
    </lineage>
</organism>